<keyword evidence="1" id="KW-1185">Reference proteome</keyword>
<organism evidence="1 2">
    <name type="scientific">Parascaris equorum</name>
    <name type="common">Equine roundworm</name>
    <dbReference type="NCBI Taxonomy" id="6256"/>
    <lineage>
        <taxon>Eukaryota</taxon>
        <taxon>Metazoa</taxon>
        <taxon>Ecdysozoa</taxon>
        <taxon>Nematoda</taxon>
        <taxon>Chromadorea</taxon>
        <taxon>Rhabditida</taxon>
        <taxon>Spirurina</taxon>
        <taxon>Ascaridomorpha</taxon>
        <taxon>Ascaridoidea</taxon>
        <taxon>Ascarididae</taxon>
        <taxon>Parascaris</taxon>
    </lineage>
</organism>
<dbReference type="Proteomes" id="UP000887564">
    <property type="component" value="Unplaced"/>
</dbReference>
<dbReference type="AlphaFoldDB" id="A0A914S702"/>
<dbReference type="WBParaSite" id="PEQ_0001450801-mRNA-1">
    <property type="protein sequence ID" value="PEQ_0001450801-mRNA-1"/>
    <property type="gene ID" value="PEQ_0001450801"/>
</dbReference>
<accession>A0A914S702</accession>
<evidence type="ECO:0000313" key="2">
    <source>
        <dbReference type="WBParaSite" id="PEQ_0001450801-mRNA-1"/>
    </source>
</evidence>
<reference evidence="2" key="1">
    <citation type="submission" date="2022-11" db="UniProtKB">
        <authorList>
            <consortium name="WormBaseParasite"/>
        </authorList>
    </citation>
    <scope>IDENTIFICATION</scope>
</reference>
<proteinExistence type="predicted"/>
<protein>
    <submittedName>
        <fullName evidence="2">Uncharacterized protein</fullName>
    </submittedName>
</protein>
<evidence type="ECO:0000313" key="1">
    <source>
        <dbReference type="Proteomes" id="UP000887564"/>
    </source>
</evidence>
<sequence>MTTLCMTTCDQNSRCNRRYDHLALHDHDIRYQEQPPHYHRQIPGCIPPSDAALLDRMPLNMSLQGSNAIRNSLTSFCITIIRC</sequence>
<name>A0A914S702_PAREQ</name>